<organism evidence="4 5">
    <name type="scientific">Culex pipiens pipiens</name>
    <name type="common">Northern house mosquito</name>
    <dbReference type="NCBI Taxonomy" id="38569"/>
    <lineage>
        <taxon>Eukaryota</taxon>
        <taxon>Metazoa</taxon>
        <taxon>Ecdysozoa</taxon>
        <taxon>Arthropoda</taxon>
        <taxon>Hexapoda</taxon>
        <taxon>Insecta</taxon>
        <taxon>Pterygota</taxon>
        <taxon>Neoptera</taxon>
        <taxon>Endopterygota</taxon>
        <taxon>Diptera</taxon>
        <taxon>Nematocera</taxon>
        <taxon>Culicoidea</taxon>
        <taxon>Culicidae</taxon>
        <taxon>Culicinae</taxon>
        <taxon>Culicini</taxon>
        <taxon>Culex</taxon>
        <taxon>Culex</taxon>
    </lineage>
</organism>
<evidence type="ECO:0000256" key="2">
    <source>
        <dbReference type="SAM" id="MobiDB-lite"/>
    </source>
</evidence>
<gene>
    <name evidence="4" type="ORF">pipiens_004917</name>
</gene>
<keyword evidence="5" id="KW-1185">Reference proteome</keyword>
<dbReference type="SUPFAM" id="SSF57716">
    <property type="entry name" value="Glucocorticoid receptor-like (DNA-binding domain)"/>
    <property type="match status" value="1"/>
</dbReference>
<dbReference type="GO" id="GO:0008270">
    <property type="term" value="F:zinc ion binding"/>
    <property type="evidence" value="ECO:0007669"/>
    <property type="project" value="UniProtKB-UniRule"/>
</dbReference>
<feature type="compositionally biased region" description="Basic and acidic residues" evidence="2">
    <location>
        <begin position="646"/>
        <end position="656"/>
    </location>
</feature>
<keyword evidence="1" id="KW-0863">Zinc-finger</keyword>
<sequence>MSRMETDFNARIRKYAQKDDDGNFHCRIDGDCSFVQRKFSSHTFLRHFRSHHRRAANEKNFFEHLPKLARKRGGVKQRFASSVKKDSQYSEKVRKYTETDQSGTRCRIAGPICEYVQEAKEHGFFANFVTVVKSEFPHSAAGKQSKRRREKINYNKMVEDCIVRDISGSSCRISDDYCKYRQGKFDLAIFVAHFRKHHPAEAKARGFGVAKQGFKKLKMQEPVDPLAIKEEAGDDEELNPDEATPLMRPQKSIHQLVEKNTLRVKNDVFCKISTEHCDYSRSEGFDPKDFVRHFRFKHPDEAREKGFFGEANDASSDDTLHHQKTLHCLVAENVLLDEEGIQCMISETACPFFQVTLNVYKFVSHFRSEHPSEAEEKGFLRRQRNRKKRKTERQRGSIRVLVEKHVKKNETGIHCSLTEHECQYVQTAEFRYPNFRRHFIAAHPVEARAAGFDVDRKKIHSWTRSSDKRAYRQLIRKCVKRDDAGIHCRIGPKECQYVQKSRYALSNFVRHFKAKHPKEARKKGFFKDEDTQKPKVRPHVDPSLKELIEAYIARDENVVHCRISQKPCRYVLKATCSYYNVVSHFRNAHPKEAMAAGFFPSLAAASEPDLESVERIIPDESDARDEAMESFTREESQLENPCLDTPQHESREETRSIGRLNNRQLVEKYIFRDEKGVHCRISHWPCKYVQKGIYAYQNFVRHFRALHPEEARRNGLCNGGNETVEPETAHKAVELEEGQPVDPDLSEDERSNSKKRNLPSLRRLTKNFVFQDSRGVHCRISSMPCKYVQKGGYKYTNFIRHFRSEHTEEAFEAGFVRDHNEASEPELELDCEIAELGKGQPVDPDLSEEERLNTKDGIPSFRRLTRKFVFKDSKGFHCHISSVPCRYLQQGEYKYNHFVRHFRNVHTQKAREAGFFRGLELESEDSDTDTPLELDLGGKTGLIELVAKYVYRNKKGIHCRISSSPCSYVQKSGFKHQNFASHFAIQHTEEASKAGFFKNFDQTSEPRTESVGGISYDSISQDETMESFTTEQSQPENPLSSRALNLLRMKPSLKQLTENHIFRDEEGIHCRIASGTCRYVQTSNYIPGNFARHFRTEHPKEAREAGFFRGLSNPQPEAEPIPIEHVPYEDVELESTTCEEDNSSKLEVPLVSIPRNSVSDSIVPEGSQPEISCPDIPCDDPALYCRLCFSVDLPLAPIFSGPDAADNPLAESIEECINVRLTAEDDGWICSECSQKLVDFQQFRQLSRIHDSAVRQKKQRLATTTQSNPDVVHSANEADSFYVEIVKQENDIETHTEPPAIEQPCDDQKPFIELPNGSFSCRMCPQTFPSLGPTMEHFISAHSEAMTHTNSVLAVDYSDKPPFKPVTINNVQYLKCADCDTLTEHGEAIIEHRKRFHAGVKMLPTIRCDRAECEQVFMDNPAYQRHLEICHDVIDPGEGGS</sequence>
<dbReference type="PROSITE" id="PS00028">
    <property type="entry name" value="ZINC_FINGER_C2H2_1"/>
    <property type="match status" value="2"/>
</dbReference>
<evidence type="ECO:0000259" key="3">
    <source>
        <dbReference type="PROSITE" id="PS51915"/>
    </source>
</evidence>
<feature type="compositionally biased region" description="Acidic residues" evidence="2">
    <location>
        <begin position="735"/>
        <end position="747"/>
    </location>
</feature>
<feature type="region of interest" description="Disordered" evidence="2">
    <location>
        <begin position="228"/>
        <end position="247"/>
    </location>
</feature>
<comment type="caution">
    <text evidence="4">The sequence shown here is derived from an EMBL/GenBank/DDBJ whole genome shotgun (WGS) entry which is preliminary data.</text>
</comment>
<feature type="binding site" evidence="1">
    <location>
        <position position="1185"/>
    </location>
    <ligand>
        <name>Zn(2+)</name>
        <dbReference type="ChEBI" id="CHEBI:29105"/>
    </ligand>
</feature>
<dbReference type="InterPro" id="IPR013087">
    <property type="entry name" value="Znf_C2H2_type"/>
</dbReference>
<protein>
    <recommendedName>
        <fullName evidence="3">ZAD domain-containing protein</fullName>
    </recommendedName>
</protein>
<dbReference type="SMART" id="SM00868">
    <property type="entry name" value="zf-AD"/>
    <property type="match status" value="1"/>
</dbReference>
<feature type="binding site" evidence="1">
    <location>
        <position position="1233"/>
    </location>
    <ligand>
        <name>Zn(2+)</name>
        <dbReference type="ChEBI" id="CHEBI:29105"/>
    </ligand>
</feature>
<feature type="region of interest" description="Disordered" evidence="2">
    <location>
        <begin position="625"/>
        <end position="656"/>
    </location>
</feature>
<dbReference type="PROSITE" id="PS51915">
    <property type="entry name" value="ZAD"/>
    <property type="match status" value="1"/>
</dbReference>
<feature type="domain" description="ZAD" evidence="3">
    <location>
        <begin position="1183"/>
        <end position="1257"/>
    </location>
</feature>
<feature type="region of interest" description="Disordered" evidence="2">
    <location>
        <begin position="735"/>
        <end position="758"/>
    </location>
</feature>
<keyword evidence="1" id="KW-0862">Zinc</keyword>
<feature type="compositionally biased region" description="Basic and acidic residues" evidence="2">
    <location>
        <begin position="625"/>
        <end position="636"/>
    </location>
</feature>
<dbReference type="EMBL" id="JBEHCU010013371">
    <property type="protein sequence ID" value="KAL1374429.1"/>
    <property type="molecule type" value="Genomic_DNA"/>
</dbReference>
<evidence type="ECO:0000256" key="1">
    <source>
        <dbReference type="PROSITE-ProRule" id="PRU01263"/>
    </source>
</evidence>
<dbReference type="Pfam" id="PF07776">
    <property type="entry name" value="zf-AD"/>
    <property type="match status" value="1"/>
</dbReference>
<feature type="binding site" evidence="1">
    <location>
        <position position="1188"/>
    </location>
    <ligand>
        <name>Zn(2+)</name>
        <dbReference type="ChEBI" id="CHEBI:29105"/>
    </ligand>
</feature>
<evidence type="ECO:0000313" key="4">
    <source>
        <dbReference type="EMBL" id="KAL1374429.1"/>
    </source>
</evidence>
<feature type="region of interest" description="Disordered" evidence="2">
    <location>
        <begin position="374"/>
        <end position="396"/>
    </location>
</feature>
<feature type="compositionally biased region" description="Basic residues" evidence="2">
    <location>
        <begin position="380"/>
        <end position="392"/>
    </location>
</feature>
<name>A0ABD1CDK8_CULPP</name>
<reference evidence="4 5" key="1">
    <citation type="submission" date="2024-05" db="EMBL/GenBank/DDBJ databases">
        <title>Culex pipiens pipiens assembly and annotation.</title>
        <authorList>
            <person name="Alout H."/>
            <person name="Durand T."/>
        </authorList>
    </citation>
    <scope>NUCLEOTIDE SEQUENCE [LARGE SCALE GENOMIC DNA]</scope>
    <source>
        <strain evidence="4">HA-2024</strain>
        <tissue evidence="4">Whole body</tissue>
    </source>
</reference>
<proteinExistence type="predicted"/>
<feature type="binding site" evidence="1">
    <location>
        <position position="1230"/>
    </location>
    <ligand>
        <name>Zn(2+)</name>
        <dbReference type="ChEBI" id="CHEBI:29105"/>
    </ligand>
</feature>
<dbReference type="InterPro" id="IPR012934">
    <property type="entry name" value="Znf_AD"/>
</dbReference>
<evidence type="ECO:0000313" key="5">
    <source>
        <dbReference type="Proteomes" id="UP001562425"/>
    </source>
</evidence>
<accession>A0ABD1CDK8</accession>
<dbReference type="SMART" id="SM00355">
    <property type="entry name" value="ZnF_C2H2"/>
    <property type="match status" value="5"/>
</dbReference>
<keyword evidence="1" id="KW-0479">Metal-binding</keyword>
<dbReference type="Proteomes" id="UP001562425">
    <property type="component" value="Unassembled WGS sequence"/>
</dbReference>
<dbReference type="Gene3D" id="3.40.1800.20">
    <property type="match status" value="1"/>
</dbReference>